<protein>
    <recommendedName>
        <fullName evidence="3">RRM domain-containing protein</fullName>
    </recommendedName>
</protein>
<dbReference type="GO" id="GO:0006396">
    <property type="term" value="P:RNA processing"/>
    <property type="evidence" value="ECO:0007669"/>
    <property type="project" value="InterPro"/>
</dbReference>
<dbReference type="InterPro" id="IPR012677">
    <property type="entry name" value="Nucleotide-bd_a/b_plait_sf"/>
</dbReference>
<gene>
    <name evidence="4" type="ORF">CYY_005707</name>
</gene>
<dbReference type="Proteomes" id="UP000695562">
    <property type="component" value="Unassembled WGS sequence"/>
</dbReference>
<dbReference type="AlphaFoldDB" id="A0A8J4PT12"/>
<dbReference type="Gene3D" id="3.30.70.330">
    <property type="match status" value="1"/>
</dbReference>
<evidence type="ECO:0000256" key="2">
    <source>
        <dbReference type="SAM" id="MobiDB-lite"/>
    </source>
</evidence>
<evidence type="ECO:0000313" key="5">
    <source>
        <dbReference type="Proteomes" id="UP000695562"/>
    </source>
</evidence>
<dbReference type="PANTHER" id="PTHR45894">
    <property type="entry name" value="RNA-BINDING PROTEIN 8A"/>
    <property type="match status" value="1"/>
</dbReference>
<proteinExistence type="predicted"/>
<dbReference type="EMBL" id="AJWJ01000235">
    <property type="protein sequence ID" value="KAF2072967.1"/>
    <property type="molecule type" value="Genomic_DNA"/>
</dbReference>
<dbReference type="GO" id="GO:0005737">
    <property type="term" value="C:cytoplasm"/>
    <property type="evidence" value="ECO:0007669"/>
    <property type="project" value="InterPro"/>
</dbReference>
<dbReference type="GO" id="GO:0005634">
    <property type="term" value="C:nucleus"/>
    <property type="evidence" value="ECO:0007669"/>
    <property type="project" value="InterPro"/>
</dbReference>
<dbReference type="InterPro" id="IPR035979">
    <property type="entry name" value="RBD_domain_sf"/>
</dbReference>
<feature type="region of interest" description="Disordered" evidence="2">
    <location>
        <begin position="167"/>
        <end position="197"/>
    </location>
</feature>
<keyword evidence="1" id="KW-0694">RNA-binding</keyword>
<accession>A0A8J4PT12</accession>
<evidence type="ECO:0000313" key="4">
    <source>
        <dbReference type="EMBL" id="KAF2072967.1"/>
    </source>
</evidence>
<organism evidence="4 5">
    <name type="scientific">Polysphondylium violaceum</name>
    <dbReference type="NCBI Taxonomy" id="133409"/>
    <lineage>
        <taxon>Eukaryota</taxon>
        <taxon>Amoebozoa</taxon>
        <taxon>Evosea</taxon>
        <taxon>Eumycetozoa</taxon>
        <taxon>Dictyostelia</taxon>
        <taxon>Dictyosteliales</taxon>
        <taxon>Dictyosteliaceae</taxon>
        <taxon>Polysphondylium</taxon>
    </lineage>
</organism>
<sequence length="197" mass="21792">MSEEREKIFTEDLRKGIFPSKTKGRGINATESMEVEMEERYSGKGGVFDSLPVATGTDGDDQDGQPLKSVEGYIIFVANIQEEVQEPDIRDVFSEWGQIRNVHLNIDRRTGFTKGYALIEYQSKEEAEDAVKNGNGFELAGQKLDVGFAFISSSSSSGPVISVNRSISSASSSYRNKNGGYRGGDRDSKKKYSGKRY</sequence>
<dbReference type="InterPro" id="IPR000504">
    <property type="entry name" value="RRM_dom"/>
</dbReference>
<reference evidence="4" key="1">
    <citation type="submission" date="2020-01" db="EMBL/GenBank/DDBJ databases">
        <title>Development of genomics and gene disruption for Polysphondylium violaceum indicates a role for the polyketide synthase stlB in stalk morphogenesis.</title>
        <authorList>
            <person name="Narita B."/>
            <person name="Kawabe Y."/>
            <person name="Kin K."/>
            <person name="Saito T."/>
            <person name="Gibbs R."/>
            <person name="Kuspa A."/>
            <person name="Muzny D."/>
            <person name="Queller D."/>
            <person name="Richards S."/>
            <person name="Strassman J."/>
            <person name="Sucgang R."/>
            <person name="Worley K."/>
            <person name="Schaap P."/>
        </authorList>
    </citation>
    <scope>NUCLEOTIDE SEQUENCE</scope>
    <source>
        <strain evidence="4">QSvi11</strain>
    </source>
</reference>
<keyword evidence="5" id="KW-1185">Reference proteome</keyword>
<dbReference type="SUPFAM" id="SSF54928">
    <property type="entry name" value="RNA-binding domain, RBD"/>
    <property type="match status" value="1"/>
</dbReference>
<dbReference type="PROSITE" id="PS50102">
    <property type="entry name" value="RRM"/>
    <property type="match status" value="1"/>
</dbReference>
<name>A0A8J4PT12_9MYCE</name>
<dbReference type="Pfam" id="PF00076">
    <property type="entry name" value="RRM_1"/>
    <property type="match status" value="1"/>
</dbReference>
<dbReference type="InterPro" id="IPR008111">
    <property type="entry name" value="RNA-bd_8"/>
</dbReference>
<feature type="compositionally biased region" description="Low complexity" evidence="2">
    <location>
        <begin position="167"/>
        <end position="176"/>
    </location>
</feature>
<evidence type="ECO:0000256" key="1">
    <source>
        <dbReference type="PROSITE-ProRule" id="PRU00176"/>
    </source>
</evidence>
<feature type="domain" description="RRM" evidence="3">
    <location>
        <begin position="73"/>
        <end position="151"/>
    </location>
</feature>
<dbReference type="OrthoDB" id="15688at2759"/>
<dbReference type="GO" id="GO:0003723">
    <property type="term" value="F:RNA binding"/>
    <property type="evidence" value="ECO:0007669"/>
    <property type="project" value="UniProtKB-UniRule"/>
</dbReference>
<dbReference type="SMART" id="SM00360">
    <property type="entry name" value="RRM"/>
    <property type="match status" value="1"/>
</dbReference>
<comment type="caution">
    <text evidence="4">The sequence shown here is derived from an EMBL/GenBank/DDBJ whole genome shotgun (WGS) entry which is preliminary data.</text>
</comment>
<evidence type="ECO:0000259" key="3">
    <source>
        <dbReference type="PROSITE" id="PS50102"/>
    </source>
</evidence>